<dbReference type="InterPro" id="IPR020449">
    <property type="entry name" value="Tscrpt_reg_AraC-type_HTH"/>
</dbReference>
<dbReference type="InterPro" id="IPR018060">
    <property type="entry name" value="HTH_AraC"/>
</dbReference>
<reference evidence="5" key="1">
    <citation type="submission" date="2020-09" db="EMBL/GenBank/DDBJ databases">
        <title>Distribution of Beta-Lactamase Producing Gram-Negative Bacterial Isolates in Isabela River of Santo Domingo, Dominican Republic.</title>
        <authorList>
            <person name="Calderon V."/>
            <person name="Bonnelly R."/>
            <person name="Del Rosario C."/>
            <person name="Duarte A."/>
            <person name="Barauna R."/>
            <person name="Juca Ramos R.T."/>
            <person name="Perdomo O.P."/>
            <person name="Rodriguez De Francisco L.E."/>
            <person name="Franco De Los Santos E.F."/>
        </authorList>
    </citation>
    <scope>NUCLEOTIDE SEQUENCE</scope>
    <source>
        <strain evidence="5">INTEC_BI15</strain>
    </source>
</reference>
<protein>
    <submittedName>
        <fullName evidence="5">Helix-turn-helix transcriptional regulator</fullName>
    </submittedName>
</protein>
<dbReference type="GO" id="GO:0005829">
    <property type="term" value="C:cytosol"/>
    <property type="evidence" value="ECO:0007669"/>
    <property type="project" value="TreeGrafter"/>
</dbReference>
<dbReference type="SUPFAM" id="SSF46689">
    <property type="entry name" value="Homeodomain-like"/>
    <property type="match status" value="1"/>
</dbReference>
<dbReference type="Proteomes" id="UP000655940">
    <property type="component" value="Unassembled WGS sequence"/>
</dbReference>
<evidence type="ECO:0000256" key="1">
    <source>
        <dbReference type="ARBA" id="ARBA00023015"/>
    </source>
</evidence>
<keyword evidence="1" id="KW-0805">Transcription regulation</keyword>
<dbReference type="Pfam" id="PF12833">
    <property type="entry name" value="HTH_18"/>
    <property type="match status" value="1"/>
</dbReference>
<keyword evidence="2" id="KW-0238">DNA-binding</keyword>
<comment type="caution">
    <text evidence="5">The sequence shown here is derived from an EMBL/GenBank/DDBJ whole genome shotgun (WGS) entry which is preliminary data.</text>
</comment>
<accession>A0AAP1W6N2</accession>
<proteinExistence type="predicted"/>
<name>A0AAP1W6N2_ACIBA</name>
<dbReference type="EMBL" id="JACZEI010000004">
    <property type="protein sequence ID" value="MBE0329807.1"/>
    <property type="molecule type" value="Genomic_DNA"/>
</dbReference>
<dbReference type="GO" id="GO:0000976">
    <property type="term" value="F:transcription cis-regulatory region binding"/>
    <property type="evidence" value="ECO:0007669"/>
    <property type="project" value="TreeGrafter"/>
</dbReference>
<evidence type="ECO:0000259" key="4">
    <source>
        <dbReference type="PROSITE" id="PS01124"/>
    </source>
</evidence>
<evidence type="ECO:0000256" key="3">
    <source>
        <dbReference type="ARBA" id="ARBA00023163"/>
    </source>
</evidence>
<dbReference type="Gene3D" id="1.10.10.60">
    <property type="entry name" value="Homeodomain-like"/>
    <property type="match status" value="1"/>
</dbReference>
<dbReference type="RefSeq" id="WP_190596142.1">
    <property type="nucleotide sequence ID" value="NZ_JACXKJ010000005.1"/>
</dbReference>
<feature type="domain" description="HTH araC/xylS-type" evidence="4">
    <location>
        <begin position="235"/>
        <end position="332"/>
    </location>
</feature>
<dbReference type="PANTHER" id="PTHR47894">
    <property type="entry name" value="HTH-TYPE TRANSCRIPTIONAL REGULATOR GADX"/>
    <property type="match status" value="1"/>
</dbReference>
<organism evidence="5 6">
    <name type="scientific">Acinetobacter baumannii</name>
    <dbReference type="NCBI Taxonomy" id="470"/>
    <lineage>
        <taxon>Bacteria</taxon>
        <taxon>Pseudomonadati</taxon>
        <taxon>Pseudomonadota</taxon>
        <taxon>Gammaproteobacteria</taxon>
        <taxon>Moraxellales</taxon>
        <taxon>Moraxellaceae</taxon>
        <taxon>Acinetobacter</taxon>
        <taxon>Acinetobacter calcoaceticus/baumannii complex</taxon>
    </lineage>
</organism>
<evidence type="ECO:0000256" key="2">
    <source>
        <dbReference type="ARBA" id="ARBA00023125"/>
    </source>
</evidence>
<evidence type="ECO:0000313" key="6">
    <source>
        <dbReference type="Proteomes" id="UP000655940"/>
    </source>
</evidence>
<dbReference type="PRINTS" id="PR00032">
    <property type="entry name" value="HTHARAC"/>
</dbReference>
<dbReference type="PROSITE" id="PS01124">
    <property type="entry name" value="HTH_ARAC_FAMILY_2"/>
    <property type="match status" value="1"/>
</dbReference>
<dbReference type="PANTHER" id="PTHR47894:SF1">
    <property type="entry name" value="HTH-TYPE TRANSCRIPTIONAL REGULATOR VQSM"/>
    <property type="match status" value="1"/>
</dbReference>
<dbReference type="GO" id="GO:0003700">
    <property type="term" value="F:DNA-binding transcription factor activity"/>
    <property type="evidence" value="ECO:0007669"/>
    <property type="project" value="InterPro"/>
</dbReference>
<sequence>MAIFIQHTHIIYDYLVSNKLSNPEIDSKILKVDGIESLINTNNSKVAFKNLVIYCSKLRDLGIPLKAGEININNYGLIELGLRIQENYLQALQFIKDNQSLIFPFAQVELLYSRILKFTIDPLLFIDEKQYGYIFSVEYHLSQIYSLLKQLICNSLLVKKIKVKYAENEYSYIIKNYFNCEVIFNSPENSITIDITRDKLYKKITPYPYRDIRKKINTLLNKTNVNKEPINKMKSKILSILDSQQDSNIDEFTISNYLNMHPRTLRRKLHSEGISFREIINEYKMNRAIFLISSTNYNYKQIAFMIGFKNNASFSKAFKKWTGKTPQDFRKNLDY</sequence>
<dbReference type="InterPro" id="IPR009057">
    <property type="entry name" value="Homeodomain-like_sf"/>
</dbReference>
<dbReference type="SMART" id="SM00342">
    <property type="entry name" value="HTH_ARAC"/>
    <property type="match status" value="1"/>
</dbReference>
<dbReference type="AlphaFoldDB" id="A0AAP1W6N2"/>
<gene>
    <name evidence="5" type="ORF">IHV20_06520</name>
</gene>
<evidence type="ECO:0000313" key="5">
    <source>
        <dbReference type="EMBL" id="MBE0329807.1"/>
    </source>
</evidence>
<keyword evidence="3" id="KW-0804">Transcription</keyword>